<accession>A0A087U309</accession>
<feature type="region of interest" description="Disordered" evidence="1">
    <location>
        <begin position="103"/>
        <end position="127"/>
    </location>
</feature>
<reference evidence="2 3" key="1">
    <citation type="submission" date="2013-11" db="EMBL/GenBank/DDBJ databases">
        <title>Genome sequencing of Stegodyphus mimosarum.</title>
        <authorList>
            <person name="Bechsgaard J."/>
        </authorList>
    </citation>
    <scope>NUCLEOTIDE SEQUENCE [LARGE SCALE GENOMIC DNA]</scope>
</reference>
<dbReference type="Proteomes" id="UP000054359">
    <property type="component" value="Unassembled WGS sequence"/>
</dbReference>
<evidence type="ECO:0000256" key="1">
    <source>
        <dbReference type="SAM" id="MobiDB-lite"/>
    </source>
</evidence>
<feature type="compositionally biased region" description="Basic and acidic residues" evidence="1">
    <location>
        <begin position="103"/>
        <end position="112"/>
    </location>
</feature>
<evidence type="ECO:0000313" key="2">
    <source>
        <dbReference type="EMBL" id="KFM71748.1"/>
    </source>
</evidence>
<name>A0A087U309_STEMI</name>
<evidence type="ECO:0000313" key="3">
    <source>
        <dbReference type="Proteomes" id="UP000054359"/>
    </source>
</evidence>
<gene>
    <name evidence="2" type="ORF">X975_23402</name>
</gene>
<keyword evidence="3" id="KW-1185">Reference proteome</keyword>
<sequence>MGHIPTITRASWRMEAVTPTAKFQKVEERCLGSTASQPRMADNAKSITYQEREDFKPVLIAMNSKHLLPHQLTYSTLLLVHCGVVLQQLNHLHTPAHKAERKVLSHSKEWKPSHPTHPLRIPSVTKPRQQAEAALETKQRTLVEL</sequence>
<protein>
    <submittedName>
        <fullName evidence="2">Uncharacterized protein</fullName>
    </submittedName>
</protein>
<dbReference type="EMBL" id="KK117912">
    <property type="protein sequence ID" value="KFM71748.1"/>
    <property type="molecule type" value="Genomic_DNA"/>
</dbReference>
<dbReference type="AlphaFoldDB" id="A0A087U309"/>
<feature type="non-terminal residue" evidence="2">
    <location>
        <position position="145"/>
    </location>
</feature>
<proteinExistence type="predicted"/>
<organism evidence="2 3">
    <name type="scientific">Stegodyphus mimosarum</name>
    <name type="common">African social velvet spider</name>
    <dbReference type="NCBI Taxonomy" id="407821"/>
    <lineage>
        <taxon>Eukaryota</taxon>
        <taxon>Metazoa</taxon>
        <taxon>Ecdysozoa</taxon>
        <taxon>Arthropoda</taxon>
        <taxon>Chelicerata</taxon>
        <taxon>Arachnida</taxon>
        <taxon>Araneae</taxon>
        <taxon>Araneomorphae</taxon>
        <taxon>Entelegynae</taxon>
        <taxon>Eresoidea</taxon>
        <taxon>Eresidae</taxon>
        <taxon>Stegodyphus</taxon>
    </lineage>
</organism>